<keyword evidence="1" id="KW-0805">Transcription regulation</keyword>
<dbReference type="Proteomes" id="UP000183954">
    <property type="component" value="Unassembled WGS sequence"/>
</dbReference>
<name>A0A1M5ZD12_9FIRM</name>
<dbReference type="SUPFAM" id="SSF46955">
    <property type="entry name" value="Putative DNA-binding domain"/>
    <property type="match status" value="1"/>
</dbReference>
<dbReference type="SMART" id="SM00422">
    <property type="entry name" value="HTH_MERR"/>
    <property type="match status" value="1"/>
</dbReference>
<keyword evidence="4" id="KW-0472">Membrane</keyword>
<feature type="domain" description="HTH merR-type" evidence="5">
    <location>
        <begin position="3"/>
        <end position="44"/>
    </location>
</feature>
<dbReference type="GO" id="GO:0003677">
    <property type="term" value="F:DNA binding"/>
    <property type="evidence" value="ECO:0007669"/>
    <property type="project" value="UniProtKB-KW"/>
</dbReference>
<evidence type="ECO:0000256" key="4">
    <source>
        <dbReference type="SAM" id="Phobius"/>
    </source>
</evidence>
<dbReference type="PANTHER" id="PTHR30204">
    <property type="entry name" value="REDOX-CYCLING DRUG-SENSING TRANSCRIPTIONAL ACTIVATOR SOXR"/>
    <property type="match status" value="1"/>
</dbReference>
<proteinExistence type="predicted"/>
<accession>A0A1M5ZD12</accession>
<evidence type="ECO:0000313" key="6">
    <source>
        <dbReference type="EMBL" id="SHI21863.1"/>
    </source>
</evidence>
<evidence type="ECO:0000313" key="7">
    <source>
        <dbReference type="Proteomes" id="UP000183954"/>
    </source>
</evidence>
<dbReference type="Pfam" id="PF00376">
    <property type="entry name" value="MerR"/>
    <property type="match status" value="1"/>
</dbReference>
<evidence type="ECO:0000259" key="5">
    <source>
        <dbReference type="PROSITE" id="PS50937"/>
    </source>
</evidence>
<keyword evidence="4" id="KW-1133">Transmembrane helix</keyword>
<evidence type="ECO:0000256" key="2">
    <source>
        <dbReference type="ARBA" id="ARBA00023125"/>
    </source>
</evidence>
<dbReference type="InterPro" id="IPR047057">
    <property type="entry name" value="MerR_fam"/>
</dbReference>
<sequence length="94" mass="10807">MNTYKTAEIAHRIGIHPNTVRLYEEVGLIPKPQREANGYRVFTDFHMEQFKFARTALKAASLDLRIDSVLLPVIVMIALAVTCIGVSIRFFRWE</sequence>
<dbReference type="Gene3D" id="1.10.1660.10">
    <property type="match status" value="1"/>
</dbReference>
<organism evidence="6 7">
    <name type="scientific">Desulfosporosinus lacus DSM 15449</name>
    <dbReference type="NCBI Taxonomy" id="1121420"/>
    <lineage>
        <taxon>Bacteria</taxon>
        <taxon>Bacillati</taxon>
        <taxon>Bacillota</taxon>
        <taxon>Clostridia</taxon>
        <taxon>Eubacteriales</taxon>
        <taxon>Desulfitobacteriaceae</taxon>
        <taxon>Desulfosporosinus</taxon>
    </lineage>
</organism>
<dbReference type="GO" id="GO:0003700">
    <property type="term" value="F:DNA-binding transcription factor activity"/>
    <property type="evidence" value="ECO:0007669"/>
    <property type="project" value="InterPro"/>
</dbReference>
<protein>
    <submittedName>
        <fullName evidence="6">MerR family regulatory protein</fullName>
    </submittedName>
</protein>
<keyword evidence="4" id="KW-0812">Transmembrane</keyword>
<evidence type="ECO:0000256" key="1">
    <source>
        <dbReference type="ARBA" id="ARBA00023015"/>
    </source>
</evidence>
<dbReference type="EMBL" id="FQXJ01000011">
    <property type="protein sequence ID" value="SHI21863.1"/>
    <property type="molecule type" value="Genomic_DNA"/>
</dbReference>
<evidence type="ECO:0000256" key="3">
    <source>
        <dbReference type="ARBA" id="ARBA00023163"/>
    </source>
</evidence>
<gene>
    <name evidence="6" type="ORF">SAMN02746098_03152</name>
</gene>
<dbReference type="InterPro" id="IPR009061">
    <property type="entry name" value="DNA-bd_dom_put_sf"/>
</dbReference>
<keyword evidence="3" id="KW-0804">Transcription</keyword>
<dbReference type="PROSITE" id="PS00552">
    <property type="entry name" value="HTH_MERR_1"/>
    <property type="match status" value="1"/>
</dbReference>
<dbReference type="AlphaFoldDB" id="A0A1M5ZD12"/>
<reference evidence="7" key="1">
    <citation type="submission" date="2016-11" db="EMBL/GenBank/DDBJ databases">
        <authorList>
            <person name="Varghese N."/>
            <person name="Submissions S."/>
        </authorList>
    </citation>
    <scope>NUCLEOTIDE SEQUENCE [LARGE SCALE GENOMIC DNA]</scope>
    <source>
        <strain evidence="7">DSM 15449</strain>
    </source>
</reference>
<keyword evidence="7" id="KW-1185">Reference proteome</keyword>
<keyword evidence="2" id="KW-0238">DNA-binding</keyword>
<dbReference type="STRING" id="1121420.SAMN02746098_03152"/>
<dbReference type="RefSeq" id="WP_427846318.1">
    <property type="nucleotide sequence ID" value="NZ_FQXJ01000011.1"/>
</dbReference>
<dbReference type="PANTHER" id="PTHR30204:SF94">
    <property type="entry name" value="HEAVY METAL-DEPENDENT TRANSCRIPTIONAL REGULATOR HI_0293-RELATED"/>
    <property type="match status" value="1"/>
</dbReference>
<feature type="transmembrane region" description="Helical" evidence="4">
    <location>
        <begin position="69"/>
        <end position="91"/>
    </location>
</feature>
<dbReference type="PROSITE" id="PS50937">
    <property type="entry name" value="HTH_MERR_2"/>
    <property type="match status" value="1"/>
</dbReference>
<dbReference type="InterPro" id="IPR000551">
    <property type="entry name" value="MerR-type_HTH_dom"/>
</dbReference>